<dbReference type="Proteomes" id="UP001152885">
    <property type="component" value="Unassembled WGS sequence"/>
</dbReference>
<reference evidence="1" key="1">
    <citation type="submission" date="2022-12" db="EMBL/GenBank/DDBJ databases">
        <authorList>
            <person name="Brejova B."/>
        </authorList>
    </citation>
    <scope>NUCLEOTIDE SEQUENCE</scope>
</reference>
<gene>
    <name evidence="1" type="ORF">CANVERA_P4863</name>
</gene>
<dbReference type="OrthoDB" id="4090463at2759"/>
<dbReference type="AlphaFoldDB" id="A0A9W4XCB8"/>
<evidence type="ECO:0000313" key="1">
    <source>
        <dbReference type="EMBL" id="CAI5760353.1"/>
    </source>
</evidence>
<comment type="caution">
    <text evidence="1">The sequence shown here is derived from an EMBL/GenBank/DDBJ whole genome shotgun (WGS) entry which is preliminary data.</text>
</comment>
<evidence type="ECO:0000313" key="2">
    <source>
        <dbReference type="Proteomes" id="UP001152885"/>
    </source>
</evidence>
<accession>A0A9W4XCB8</accession>
<proteinExistence type="predicted"/>
<sequence length="138" mass="16539">MTLTKYQRGDFIEGWNDCPNIFKLKNSTGDEKIRHEFDKLNTQHLTDYTEVLNKVLSLDYNNKISSKDLDLYKRKFEQIDLDSHLDFLLKILQQIYEYSQNKDKELQKKIKMEIVEYLTNHDGVSRWCSPLKRMITSL</sequence>
<dbReference type="EMBL" id="CANTUO010000006">
    <property type="protein sequence ID" value="CAI5760353.1"/>
    <property type="molecule type" value="Genomic_DNA"/>
</dbReference>
<name>A0A9W4XCB8_9ASCO</name>
<organism evidence="1 2">
    <name type="scientific">Candida verbasci</name>
    <dbReference type="NCBI Taxonomy" id="1227364"/>
    <lineage>
        <taxon>Eukaryota</taxon>
        <taxon>Fungi</taxon>
        <taxon>Dikarya</taxon>
        <taxon>Ascomycota</taxon>
        <taxon>Saccharomycotina</taxon>
        <taxon>Pichiomycetes</taxon>
        <taxon>Debaryomycetaceae</taxon>
        <taxon>Candida/Lodderomyces clade</taxon>
        <taxon>Candida</taxon>
    </lineage>
</organism>
<protein>
    <submittedName>
        <fullName evidence="1">Uncharacterized protein</fullName>
    </submittedName>
</protein>
<keyword evidence="2" id="KW-1185">Reference proteome</keyword>